<evidence type="ECO:0000313" key="1">
    <source>
        <dbReference type="EMBL" id="KAK3772539.1"/>
    </source>
</evidence>
<protein>
    <submittedName>
        <fullName evidence="1">Uncharacterized protein</fullName>
    </submittedName>
</protein>
<gene>
    <name evidence="1" type="ORF">RRG08_043754</name>
</gene>
<proteinExistence type="predicted"/>
<dbReference type="AlphaFoldDB" id="A0AAE0ZN72"/>
<dbReference type="Proteomes" id="UP001283361">
    <property type="component" value="Unassembled WGS sequence"/>
</dbReference>
<sequence length="281" mass="32215">MCRSQQTDSVHEELERPPRRYQHRPWRVRVRQLEEARLRLIRVSGTESRRESRECNDLVIGGAVFTVASARPSVQVKNTRPNPVGTESMNQSAMLTAKIGRVCNRGHKGATPGPRTAKVSECCQVTRTEMDLTLTLLAWPDLDPILDKRGQGLTVTHYKPHPRHNKFDFILRDSGSCQRVHNRNLLTRTLTLAYFQQLKKLSTRKHNHHSDPVWHGSQSRLINKVLFLTAGRHGRHKQSKLLSKHCTIDEAIIMINFSAHQYRHKAIRTKDGARMVRPGAQ</sequence>
<reference evidence="1" key="1">
    <citation type="journal article" date="2023" name="G3 (Bethesda)">
        <title>A reference genome for the long-term kleptoplast-retaining sea slug Elysia crispata morphotype clarki.</title>
        <authorList>
            <person name="Eastman K.E."/>
            <person name="Pendleton A.L."/>
            <person name="Shaikh M.A."/>
            <person name="Suttiyut T."/>
            <person name="Ogas R."/>
            <person name="Tomko P."/>
            <person name="Gavelis G."/>
            <person name="Widhalm J.R."/>
            <person name="Wisecaver J.H."/>
        </authorList>
    </citation>
    <scope>NUCLEOTIDE SEQUENCE</scope>
    <source>
        <strain evidence="1">ECLA1</strain>
    </source>
</reference>
<evidence type="ECO:0000313" key="2">
    <source>
        <dbReference type="Proteomes" id="UP001283361"/>
    </source>
</evidence>
<dbReference type="EMBL" id="JAWDGP010003622">
    <property type="protein sequence ID" value="KAK3772539.1"/>
    <property type="molecule type" value="Genomic_DNA"/>
</dbReference>
<comment type="caution">
    <text evidence="1">The sequence shown here is derived from an EMBL/GenBank/DDBJ whole genome shotgun (WGS) entry which is preliminary data.</text>
</comment>
<keyword evidence="2" id="KW-1185">Reference proteome</keyword>
<accession>A0AAE0ZN72</accession>
<name>A0AAE0ZN72_9GAST</name>
<organism evidence="1 2">
    <name type="scientific">Elysia crispata</name>
    <name type="common">lettuce slug</name>
    <dbReference type="NCBI Taxonomy" id="231223"/>
    <lineage>
        <taxon>Eukaryota</taxon>
        <taxon>Metazoa</taxon>
        <taxon>Spiralia</taxon>
        <taxon>Lophotrochozoa</taxon>
        <taxon>Mollusca</taxon>
        <taxon>Gastropoda</taxon>
        <taxon>Heterobranchia</taxon>
        <taxon>Euthyneura</taxon>
        <taxon>Panpulmonata</taxon>
        <taxon>Sacoglossa</taxon>
        <taxon>Placobranchoidea</taxon>
        <taxon>Plakobranchidae</taxon>
        <taxon>Elysia</taxon>
    </lineage>
</organism>